<gene>
    <name evidence="3" type="ORF">M9978_18445</name>
</gene>
<dbReference type="InterPro" id="IPR001343">
    <property type="entry name" value="Hemolysn_Ca-bd"/>
</dbReference>
<comment type="caution">
    <text evidence="3">The sequence shown here is derived from an EMBL/GenBank/DDBJ whole genome shotgun (WGS) entry which is preliminary data.</text>
</comment>
<dbReference type="EMBL" id="JAMLDX010000018">
    <property type="protein sequence ID" value="MCP3732406.1"/>
    <property type="molecule type" value="Genomic_DNA"/>
</dbReference>
<sequence>MRKTLSVAIFAAGTAAAFGITSGMPSGGAGGLIVAPSAPEPQSATASTTSSSTAMTTGSCPAPASSAGLAVCGLPGDVTLQDRVYFGTFWEGLDAKPETRAIAIGGGYVIDRIERSSEGDFFAGIVEKRDAAGRVTDVILAFAGADGPDAIQGESILLGIPLDEAARATSLYDGLLADPRLAEARIHVTGHSLGAGYTQYVLAHAIAANGAAATQARADFVAFGAPNWIPSAALHFWIDPADVAAQFVDFTSANDPVLLNGVIRMGINNTLPAFTGLPFPNSALNAVAAHWPTTYASALGLPGWLTPAQQQVAMAALSGSFQTGNSIDPNYPAPGTAPLTLTGSPRGDRLHGMGGGDLITGGTGADILSGGAGADRFIWRGTGDGAADPDASDRIADFNATAGDRIDLAALAPLLGRLTFIGEAPFSWVNQVRYRVHGNDTVVEVNLVPGAAPELSIRLDGRIALRAGDFVLEGPLTLF</sequence>
<evidence type="ECO:0000313" key="3">
    <source>
        <dbReference type="EMBL" id="MCP3732406.1"/>
    </source>
</evidence>
<dbReference type="Gene3D" id="3.40.50.1820">
    <property type="entry name" value="alpha/beta hydrolase"/>
    <property type="match status" value="1"/>
</dbReference>
<dbReference type="SUPFAM" id="SSF53474">
    <property type="entry name" value="alpha/beta-Hydrolases"/>
    <property type="match status" value="1"/>
</dbReference>
<name>A0A9X2HJL7_9SPHN</name>
<evidence type="ECO:0000256" key="2">
    <source>
        <dbReference type="SAM" id="SignalP"/>
    </source>
</evidence>
<organism evidence="3 4">
    <name type="scientific">Sphingomonas tagetis</name>
    <dbReference type="NCBI Taxonomy" id="2949092"/>
    <lineage>
        <taxon>Bacteria</taxon>
        <taxon>Pseudomonadati</taxon>
        <taxon>Pseudomonadota</taxon>
        <taxon>Alphaproteobacteria</taxon>
        <taxon>Sphingomonadales</taxon>
        <taxon>Sphingomonadaceae</taxon>
        <taxon>Sphingomonas</taxon>
    </lineage>
</organism>
<dbReference type="Gene3D" id="2.150.10.10">
    <property type="entry name" value="Serralysin-like metalloprotease, C-terminal"/>
    <property type="match status" value="1"/>
</dbReference>
<dbReference type="SUPFAM" id="SSF51120">
    <property type="entry name" value="beta-Roll"/>
    <property type="match status" value="1"/>
</dbReference>
<protein>
    <submittedName>
        <fullName evidence="3">Uncharacterized protein</fullName>
    </submittedName>
</protein>
<dbReference type="GO" id="GO:0005509">
    <property type="term" value="F:calcium ion binding"/>
    <property type="evidence" value="ECO:0007669"/>
    <property type="project" value="InterPro"/>
</dbReference>
<accession>A0A9X2HJL7</accession>
<evidence type="ECO:0000256" key="1">
    <source>
        <dbReference type="SAM" id="MobiDB-lite"/>
    </source>
</evidence>
<dbReference type="AlphaFoldDB" id="A0A9X2HJL7"/>
<keyword evidence="4" id="KW-1185">Reference proteome</keyword>
<dbReference type="InterPro" id="IPR018511">
    <property type="entry name" value="Hemolysin-typ_Ca-bd_CS"/>
</dbReference>
<proteinExistence type="predicted"/>
<feature type="chain" id="PRO_5040797584" evidence="2">
    <location>
        <begin position="18"/>
        <end position="479"/>
    </location>
</feature>
<dbReference type="InterPro" id="IPR011049">
    <property type="entry name" value="Serralysin-like_metalloprot_C"/>
</dbReference>
<keyword evidence="2" id="KW-0732">Signal</keyword>
<dbReference type="Proteomes" id="UP001139451">
    <property type="component" value="Unassembled WGS sequence"/>
</dbReference>
<feature type="compositionally biased region" description="Low complexity" evidence="1">
    <location>
        <begin position="35"/>
        <end position="57"/>
    </location>
</feature>
<dbReference type="RefSeq" id="WP_254295826.1">
    <property type="nucleotide sequence ID" value="NZ_JAMLDX010000018.1"/>
</dbReference>
<reference evidence="3" key="1">
    <citation type="submission" date="2022-05" db="EMBL/GenBank/DDBJ databases">
        <title>Sphingomonas sp. strain MG17 Genome sequencing and assembly.</title>
        <authorList>
            <person name="Kim I."/>
        </authorList>
    </citation>
    <scope>NUCLEOTIDE SEQUENCE</scope>
    <source>
        <strain evidence="3">MG17</strain>
    </source>
</reference>
<evidence type="ECO:0000313" key="4">
    <source>
        <dbReference type="Proteomes" id="UP001139451"/>
    </source>
</evidence>
<feature type="signal peptide" evidence="2">
    <location>
        <begin position="1"/>
        <end position="17"/>
    </location>
</feature>
<dbReference type="InterPro" id="IPR029058">
    <property type="entry name" value="AB_hydrolase_fold"/>
</dbReference>
<feature type="region of interest" description="Disordered" evidence="1">
    <location>
        <begin position="31"/>
        <end position="59"/>
    </location>
</feature>
<dbReference type="PROSITE" id="PS00330">
    <property type="entry name" value="HEMOLYSIN_CALCIUM"/>
    <property type="match status" value="2"/>
</dbReference>
<dbReference type="Pfam" id="PF00353">
    <property type="entry name" value="HemolysinCabind"/>
    <property type="match status" value="1"/>
</dbReference>